<keyword evidence="5" id="KW-1185">Reference proteome</keyword>
<dbReference type="PROSITE" id="PS50020">
    <property type="entry name" value="WW_DOMAIN_2"/>
    <property type="match status" value="1"/>
</dbReference>
<feature type="compositionally biased region" description="Basic and acidic residues" evidence="2">
    <location>
        <begin position="513"/>
        <end position="565"/>
    </location>
</feature>
<dbReference type="STRING" id="573729.G2Q086"/>
<dbReference type="PANTHER" id="PTHR15377">
    <property type="entry name" value="TRANSCRIPTION ELONGATION REGULATOR 1"/>
    <property type="match status" value="1"/>
</dbReference>
<name>G2Q086_THET4</name>
<gene>
    <name evidence="4" type="ORF">MYCTH_2299903</name>
</gene>
<reference evidence="4 5" key="1">
    <citation type="journal article" date="2011" name="Nat. Biotechnol.">
        <title>Comparative genomic analysis of the thermophilic biomass-degrading fungi Myceliophthora thermophila and Thielavia terrestris.</title>
        <authorList>
            <person name="Berka R.M."/>
            <person name="Grigoriev I.V."/>
            <person name="Otillar R."/>
            <person name="Salamov A."/>
            <person name="Grimwood J."/>
            <person name="Reid I."/>
            <person name="Ishmael N."/>
            <person name="John T."/>
            <person name="Darmond C."/>
            <person name="Moisan M.-C."/>
            <person name="Henrissat B."/>
            <person name="Coutinho P.M."/>
            <person name="Lombard V."/>
            <person name="Natvig D.O."/>
            <person name="Lindquist E."/>
            <person name="Schmutz J."/>
            <person name="Lucas S."/>
            <person name="Harris P."/>
            <person name="Powlowski J."/>
            <person name="Bellemare A."/>
            <person name="Taylor D."/>
            <person name="Butler G."/>
            <person name="de Vries R.P."/>
            <person name="Allijn I.E."/>
            <person name="van den Brink J."/>
            <person name="Ushinsky S."/>
            <person name="Storms R."/>
            <person name="Powell A.J."/>
            <person name="Paulsen I.T."/>
            <person name="Elbourne L.D.H."/>
            <person name="Baker S.E."/>
            <person name="Magnuson J."/>
            <person name="LaBoissiere S."/>
            <person name="Clutterbuck A.J."/>
            <person name="Martinez D."/>
            <person name="Wogulis M."/>
            <person name="de Leon A.L."/>
            <person name="Rey M.W."/>
            <person name="Tsang A."/>
        </authorList>
    </citation>
    <scope>NUCLEOTIDE SEQUENCE [LARGE SCALE GENOMIC DNA]</scope>
    <source>
        <strain evidence="5">ATCC 42464 / BCRC 31852 / DSM 1799</strain>
    </source>
</reference>
<dbReference type="OrthoDB" id="410044at2759"/>
<feature type="region of interest" description="Disordered" evidence="2">
    <location>
        <begin position="187"/>
        <end position="308"/>
    </location>
</feature>
<feature type="compositionally biased region" description="Polar residues" evidence="2">
    <location>
        <begin position="210"/>
        <end position="220"/>
    </location>
</feature>
<dbReference type="GO" id="GO:0070063">
    <property type="term" value="F:RNA polymerase binding"/>
    <property type="evidence" value="ECO:0007669"/>
    <property type="project" value="InterPro"/>
</dbReference>
<evidence type="ECO:0000313" key="4">
    <source>
        <dbReference type="EMBL" id="AEO55760.1"/>
    </source>
</evidence>
<dbReference type="InterPro" id="IPR002713">
    <property type="entry name" value="FF_domain"/>
</dbReference>
<evidence type="ECO:0000256" key="2">
    <source>
        <dbReference type="SAM" id="MobiDB-lite"/>
    </source>
</evidence>
<accession>G2Q086</accession>
<feature type="compositionally biased region" description="Acidic residues" evidence="2">
    <location>
        <begin position="229"/>
        <end position="249"/>
    </location>
</feature>
<dbReference type="InterPro" id="IPR036020">
    <property type="entry name" value="WW_dom_sf"/>
</dbReference>
<dbReference type="SUPFAM" id="SSF81698">
    <property type="entry name" value="FF domain"/>
    <property type="match status" value="1"/>
</dbReference>
<dbReference type="Pfam" id="PF01846">
    <property type="entry name" value="FF"/>
    <property type="match status" value="1"/>
</dbReference>
<dbReference type="InterPro" id="IPR036517">
    <property type="entry name" value="FF_domain_sf"/>
</dbReference>
<dbReference type="GO" id="GO:0005634">
    <property type="term" value="C:nucleus"/>
    <property type="evidence" value="ECO:0007669"/>
    <property type="project" value="TreeGrafter"/>
</dbReference>
<feature type="region of interest" description="Disordered" evidence="2">
    <location>
        <begin position="104"/>
        <end position="136"/>
    </location>
</feature>
<organism evidence="4 5">
    <name type="scientific">Thermothelomyces thermophilus (strain ATCC 42464 / BCRC 31852 / DSM 1799)</name>
    <name type="common">Sporotrichum thermophile</name>
    <dbReference type="NCBI Taxonomy" id="573729"/>
    <lineage>
        <taxon>Eukaryota</taxon>
        <taxon>Fungi</taxon>
        <taxon>Dikarya</taxon>
        <taxon>Ascomycota</taxon>
        <taxon>Pezizomycotina</taxon>
        <taxon>Sordariomycetes</taxon>
        <taxon>Sordariomycetidae</taxon>
        <taxon>Sordariales</taxon>
        <taxon>Chaetomiaceae</taxon>
        <taxon>Thermothelomyces</taxon>
    </lineage>
</organism>
<dbReference type="KEGG" id="mtm:MYCTH_2299903"/>
<dbReference type="AlphaFoldDB" id="G2Q086"/>
<protein>
    <recommendedName>
        <fullName evidence="3">WW domain-containing protein</fullName>
    </recommendedName>
</protein>
<dbReference type="EMBL" id="CP003002">
    <property type="protein sequence ID" value="AEO55760.1"/>
    <property type="molecule type" value="Genomic_DNA"/>
</dbReference>
<dbReference type="GeneID" id="11508426"/>
<proteinExistence type="predicted"/>
<dbReference type="eggNOG" id="KOG0155">
    <property type="taxonomic scope" value="Eukaryota"/>
</dbReference>
<dbReference type="InParanoid" id="G2Q086"/>
<feature type="compositionally biased region" description="Acidic residues" evidence="2">
    <location>
        <begin position="503"/>
        <end position="512"/>
    </location>
</feature>
<dbReference type="Gene3D" id="1.10.10.440">
    <property type="entry name" value="FF domain"/>
    <property type="match status" value="1"/>
</dbReference>
<feature type="compositionally biased region" description="Acidic residues" evidence="2">
    <location>
        <begin position="287"/>
        <end position="308"/>
    </location>
</feature>
<dbReference type="Gene3D" id="2.20.70.10">
    <property type="match status" value="2"/>
</dbReference>
<dbReference type="OMA" id="MLKSTYT"/>
<dbReference type="PANTHER" id="PTHR15377:SF3">
    <property type="entry name" value="WW DOMAIN-CONTAINING PROTEIN"/>
    <property type="match status" value="1"/>
</dbReference>
<evidence type="ECO:0000313" key="5">
    <source>
        <dbReference type="Proteomes" id="UP000007322"/>
    </source>
</evidence>
<dbReference type="GO" id="GO:0003712">
    <property type="term" value="F:transcription coregulator activity"/>
    <property type="evidence" value="ECO:0007669"/>
    <property type="project" value="TreeGrafter"/>
</dbReference>
<dbReference type="FunFam" id="1.10.10.440:FF:000035">
    <property type="entry name" value="Putative ff domain protein"/>
    <property type="match status" value="1"/>
</dbReference>
<feature type="region of interest" description="Disordered" evidence="2">
    <location>
        <begin position="498"/>
        <end position="586"/>
    </location>
</feature>
<feature type="compositionally biased region" description="Low complexity" evidence="2">
    <location>
        <begin position="275"/>
        <end position="286"/>
    </location>
</feature>
<dbReference type="Proteomes" id="UP000007322">
    <property type="component" value="Chromosome 1"/>
</dbReference>
<dbReference type="RefSeq" id="XP_003661005.1">
    <property type="nucleotide sequence ID" value="XM_003660957.1"/>
</dbReference>
<evidence type="ECO:0000259" key="3">
    <source>
        <dbReference type="PROSITE" id="PS50020"/>
    </source>
</evidence>
<dbReference type="HOGENOM" id="CLU_013872_1_0_1"/>
<dbReference type="PROSITE" id="PS01159">
    <property type="entry name" value="WW_DOMAIN_1"/>
    <property type="match status" value="1"/>
</dbReference>
<dbReference type="SUPFAM" id="SSF51045">
    <property type="entry name" value="WW domain"/>
    <property type="match status" value="2"/>
</dbReference>
<evidence type="ECO:0000256" key="1">
    <source>
        <dbReference type="ARBA" id="ARBA00022737"/>
    </source>
</evidence>
<feature type="region of interest" description="Disordered" evidence="2">
    <location>
        <begin position="1"/>
        <end position="27"/>
    </location>
</feature>
<sequence length="586" mass="66769">MLKSTYQPSPSTLPPLPPGWTEHKAPTGHTYYYNAETKESTYKRPGVAPAAPPATPPVAPPVAVPAAAPMDPAMSSYVQHQTVPHLNLSDPAVANAFMAQYGQHQQGNRGGFGAGARGGSQSRPRPQPVDKPRSKVAIPGCEPWILVYTKYGRRFVYNPVKNASYWRIPEKLMPAILELDKARIREKAEGKKPEQTGEENETTQNREKSVASQADGSQQEEAAAHDFDSSEYEEVEVTDDEGAEEDQDQDGNARKRQRTEEPSADGSGPAEFTEADIAAQLAAMDAEYNEAEQGEEGEGGWQEGDEGLPLSEEDARELFKDMLNDFRINPYSPWEKLLEEGKVFDDARYSVLPTTKARKEVWEEWSRAKIQEIKERRAKEEKKDPRIPYLAFLQEKATPKLYWPEFRRKYKREEPMKNTKLSDKDREKWYREHINRLKLPQATLKADLKKLLESVPLSALNNQTMVSNLPSQVLSDIRYISLDPKVRDPFIEAYIQGLGPPPEDGEAAEQEDEAAKKAREERRRREKALEERERAVAEEKRRQEKKMQYERARLRDEEREIEKAMHVGKKGLQSQLMADRDRAEER</sequence>
<dbReference type="VEuPathDB" id="FungiDB:MYCTH_2299903"/>
<dbReference type="InterPro" id="IPR001202">
    <property type="entry name" value="WW_dom"/>
</dbReference>
<keyword evidence="1" id="KW-0677">Repeat</keyword>
<dbReference type="Pfam" id="PF00397">
    <property type="entry name" value="WW"/>
    <property type="match status" value="1"/>
</dbReference>
<feature type="compositionally biased region" description="Gly residues" evidence="2">
    <location>
        <begin position="108"/>
        <end position="118"/>
    </location>
</feature>
<dbReference type="FunFam" id="2.20.70.10:FF:000049">
    <property type="entry name" value="Transcription elongation regulator 1-like"/>
    <property type="match status" value="1"/>
</dbReference>
<dbReference type="CDD" id="cd00201">
    <property type="entry name" value="WW"/>
    <property type="match status" value="1"/>
</dbReference>
<dbReference type="SMART" id="SM00456">
    <property type="entry name" value="WW"/>
    <property type="match status" value="2"/>
</dbReference>
<dbReference type="InterPro" id="IPR045148">
    <property type="entry name" value="TCRG1-like"/>
</dbReference>
<feature type="domain" description="WW" evidence="3">
    <location>
        <begin position="14"/>
        <end position="47"/>
    </location>
</feature>